<dbReference type="SUPFAM" id="SSF52058">
    <property type="entry name" value="L domain-like"/>
    <property type="match status" value="1"/>
</dbReference>
<evidence type="ECO:0000256" key="13">
    <source>
        <dbReference type="ARBA" id="ARBA00024145"/>
    </source>
</evidence>
<evidence type="ECO:0000256" key="7">
    <source>
        <dbReference type="ARBA" id="ARBA00022737"/>
    </source>
</evidence>
<dbReference type="InterPro" id="IPR050216">
    <property type="entry name" value="LRR_domain-containing"/>
</dbReference>
<evidence type="ECO:0000256" key="16">
    <source>
        <dbReference type="SAM" id="MobiDB-lite"/>
    </source>
</evidence>
<dbReference type="PROSITE" id="PS51450">
    <property type="entry name" value="LRR"/>
    <property type="match status" value="5"/>
</dbReference>
<evidence type="ECO:0000256" key="9">
    <source>
        <dbReference type="ARBA" id="ARBA00023065"/>
    </source>
</evidence>
<evidence type="ECO:0000313" key="19">
    <source>
        <dbReference type="Ensembl" id="ENSHHUP00000002613.1"/>
    </source>
</evidence>
<dbReference type="GO" id="GO:0005886">
    <property type="term" value="C:plasma membrane"/>
    <property type="evidence" value="ECO:0007669"/>
    <property type="project" value="UniProtKB-SubCell"/>
</dbReference>
<evidence type="ECO:0000256" key="5">
    <source>
        <dbReference type="ARBA" id="ARBA00022614"/>
    </source>
</evidence>
<keyword evidence="20" id="KW-1185">Reference proteome</keyword>
<evidence type="ECO:0000256" key="14">
    <source>
        <dbReference type="ARBA" id="ARBA00024158"/>
    </source>
</evidence>
<evidence type="ECO:0000256" key="10">
    <source>
        <dbReference type="ARBA" id="ARBA00023136"/>
    </source>
</evidence>
<feature type="transmembrane region" description="Helical" evidence="17">
    <location>
        <begin position="140"/>
        <end position="160"/>
    </location>
</feature>
<dbReference type="PANTHER" id="PTHR48051">
    <property type="match status" value="1"/>
</dbReference>
<dbReference type="InterPro" id="IPR032675">
    <property type="entry name" value="LRR_dom_sf"/>
</dbReference>
<evidence type="ECO:0000256" key="6">
    <source>
        <dbReference type="ARBA" id="ARBA00022692"/>
    </source>
</evidence>
<evidence type="ECO:0000256" key="11">
    <source>
        <dbReference type="ARBA" id="ARBA00023157"/>
    </source>
</evidence>
<comment type="catalytic activity">
    <reaction evidence="13">
        <text>iodide(out) = iodide(in)</text>
        <dbReference type="Rhea" id="RHEA:66324"/>
        <dbReference type="ChEBI" id="CHEBI:16382"/>
    </reaction>
</comment>
<feature type="domain" description="LRRC8 pannexin-like TM region" evidence="18">
    <location>
        <begin position="24"/>
        <end position="339"/>
    </location>
</feature>
<reference evidence="19" key="2">
    <citation type="submission" date="2025-08" db="UniProtKB">
        <authorList>
            <consortium name="Ensembl"/>
        </authorList>
    </citation>
    <scope>IDENTIFICATION</scope>
</reference>
<evidence type="ECO:0000259" key="18">
    <source>
        <dbReference type="Pfam" id="PF12534"/>
    </source>
</evidence>
<protein>
    <recommendedName>
        <fullName evidence="18">LRRC8 pannexin-like TM region domain-containing protein</fullName>
    </recommendedName>
</protein>
<feature type="transmembrane region" description="Helical" evidence="17">
    <location>
        <begin position="311"/>
        <end position="341"/>
    </location>
</feature>
<keyword evidence="12" id="KW-0407">Ion channel</keyword>
<feature type="transmembrane region" description="Helical" evidence="17">
    <location>
        <begin position="272"/>
        <end position="291"/>
    </location>
</feature>
<dbReference type="Pfam" id="PF12534">
    <property type="entry name" value="Pannexin_like"/>
    <property type="match status" value="1"/>
</dbReference>
<evidence type="ECO:0000256" key="3">
    <source>
        <dbReference type="ARBA" id="ARBA00022448"/>
    </source>
</evidence>
<accession>A0A4W5JDG1</accession>
<sequence>MMQGQCRHRFDHAASINPAKTAEMLSEGELKDFAQGQSLYRVLQPWWDVFSHYLSIMMFSIGTLGGTLQVTLRKIVCVPCQMTSDDFCVVFNHRGTTLRNATTEASSALLPKGLYKLDLQQYAYVDAVCYEKQLHWFAKFFPYVVMLETLALVIISNLWFKYPSTSSRLMHFVSILHKCCDSPWTTRALSETVAEQGGAQPSMSMCSPAPQASSTSDYSSRRPMGTEFLSVLDRKEGEQAKAIFEKVKKLKVHVEDKDIIYHLYMRQIVTKIVFLLFTLAYIPYAASHILFDVECVVDSQALMPFQPFHCVHSLATVFWLLSLVYTVLMVIYSLTCFYSFWWMMRNSLREYSFDSVREESSFSDIPDVKNDFAFILHLLDQYNPLFSKRFAVFLSEVSEKKLRQLNLNYMWPLEKLTQKVVRNAQDQIELHLMLLSGIPEAVFDIRDLEVLKLQLIPDPRLTQKLTQLGNLREIWLDHSPATVDLMALGFLSENLRILRMKFTEVEQAPWWVFSLRNLTELYLYGNMFNQDNTTFVNSLPKLKNLKVFFIKCTITAMPKVITNSIPSMQKLFVDNEGTQLSVLQSLKMMSQLTCLELLNCDLQRIPSPIFSLKNLQEIDLKGNNLKTIEEIISFQHLPKLSTLKLKYNSISYIPVHIGVLGNLEQLHLGHNLISCMPAQLFLCSRLYLLDLSHNKLSAIPDEIQALKRLQLLNVSNNNIDRLPEGMFQCETLQSLLLGHNNLSVVPHQVSELTNLVVLDLRGNQLESLPAELEECHSLMPSGLLVEEGLLNSLPPSVKEGFQRPDKEYLGKMEAEGVGNSLICNPIICNTAGHGDTACSVIYSM</sequence>
<reference evidence="20" key="1">
    <citation type="submission" date="2018-06" db="EMBL/GenBank/DDBJ databases">
        <title>Genome assembly of Danube salmon.</title>
        <authorList>
            <person name="Macqueen D.J."/>
            <person name="Gundappa M.K."/>
        </authorList>
    </citation>
    <scope>NUCLEOTIDE SEQUENCE [LARGE SCALE GENOMIC DNA]</scope>
</reference>
<name>A0A4W5JDG1_9TELE</name>
<dbReference type="InterPro" id="IPR003591">
    <property type="entry name" value="Leu-rich_rpt_typical-subtyp"/>
</dbReference>
<comment type="subcellular location">
    <subcellularLocation>
        <location evidence="1">Cell membrane</location>
        <topology evidence="1">Multi-pass membrane protein</topology>
    </subcellularLocation>
</comment>
<organism evidence="19 20">
    <name type="scientific">Hucho hucho</name>
    <name type="common">huchen</name>
    <dbReference type="NCBI Taxonomy" id="62062"/>
    <lineage>
        <taxon>Eukaryota</taxon>
        <taxon>Metazoa</taxon>
        <taxon>Chordata</taxon>
        <taxon>Craniata</taxon>
        <taxon>Vertebrata</taxon>
        <taxon>Euteleostomi</taxon>
        <taxon>Actinopterygii</taxon>
        <taxon>Neopterygii</taxon>
        <taxon>Teleostei</taxon>
        <taxon>Protacanthopterygii</taxon>
        <taxon>Salmoniformes</taxon>
        <taxon>Salmonidae</taxon>
        <taxon>Salmoninae</taxon>
        <taxon>Hucho</taxon>
    </lineage>
</organism>
<keyword evidence="8 17" id="KW-1133">Transmembrane helix</keyword>
<keyword evidence="11" id="KW-1015">Disulfide bond</keyword>
<comment type="catalytic activity">
    <reaction evidence="15">
        <text>chloride(in) = chloride(out)</text>
        <dbReference type="Rhea" id="RHEA:29823"/>
        <dbReference type="ChEBI" id="CHEBI:17996"/>
    </reaction>
</comment>
<dbReference type="Pfam" id="PF00560">
    <property type="entry name" value="LRR_1"/>
    <property type="match status" value="1"/>
</dbReference>
<dbReference type="AlphaFoldDB" id="A0A4W5JDG1"/>
<dbReference type="Gene3D" id="3.80.10.10">
    <property type="entry name" value="Ribonuclease Inhibitor"/>
    <property type="match status" value="1"/>
</dbReference>
<dbReference type="GO" id="GO:0034220">
    <property type="term" value="P:monoatomic ion transmembrane transport"/>
    <property type="evidence" value="ECO:0007669"/>
    <property type="project" value="UniProtKB-KW"/>
</dbReference>
<evidence type="ECO:0000256" key="17">
    <source>
        <dbReference type="SAM" id="Phobius"/>
    </source>
</evidence>
<keyword evidence="5" id="KW-0433">Leucine-rich repeat</keyword>
<feature type="compositionally biased region" description="Polar residues" evidence="16">
    <location>
        <begin position="199"/>
        <end position="218"/>
    </location>
</feature>
<evidence type="ECO:0000256" key="8">
    <source>
        <dbReference type="ARBA" id="ARBA00022989"/>
    </source>
</evidence>
<keyword evidence="9" id="KW-0406">Ion transport</keyword>
<comment type="catalytic activity">
    <reaction evidence="14">
        <text>taurine(out) = taurine(in)</text>
        <dbReference type="Rhea" id="RHEA:66328"/>
        <dbReference type="ChEBI" id="CHEBI:507393"/>
    </reaction>
</comment>
<dbReference type="InterPro" id="IPR001611">
    <property type="entry name" value="Leu-rich_rpt"/>
</dbReference>
<dbReference type="GO" id="GO:0005737">
    <property type="term" value="C:cytoplasm"/>
    <property type="evidence" value="ECO:0007669"/>
    <property type="project" value="TreeGrafter"/>
</dbReference>
<evidence type="ECO:0000313" key="20">
    <source>
        <dbReference type="Proteomes" id="UP000314982"/>
    </source>
</evidence>
<reference evidence="19" key="3">
    <citation type="submission" date="2025-09" db="UniProtKB">
        <authorList>
            <consortium name="Ensembl"/>
        </authorList>
    </citation>
    <scope>IDENTIFICATION</scope>
</reference>
<evidence type="ECO:0000256" key="1">
    <source>
        <dbReference type="ARBA" id="ARBA00004651"/>
    </source>
</evidence>
<dbReference type="SMART" id="SM00369">
    <property type="entry name" value="LRR_TYP"/>
    <property type="match status" value="7"/>
</dbReference>
<feature type="transmembrane region" description="Helical" evidence="17">
    <location>
        <begin position="50"/>
        <end position="72"/>
    </location>
</feature>
<proteinExistence type="inferred from homology"/>
<dbReference type="Pfam" id="PF13855">
    <property type="entry name" value="LRR_8"/>
    <property type="match status" value="2"/>
</dbReference>
<dbReference type="Ensembl" id="ENSHHUT00000002707.1">
    <property type="protein sequence ID" value="ENSHHUP00000002613.1"/>
    <property type="gene ID" value="ENSHHUG00000001684.1"/>
</dbReference>
<dbReference type="STRING" id="62062.ENSHHUP00000002613"/>
<comment type="similarity">
    <text evidence="2">Belongs to the LRRC8 family.</text>
</comment>
<dbReference type="Proteomes" id="UP000314982">
    <property type="component" value="Unassembled WGS sequence"/>
</dbReference>
<dbReference type="SUPFAM" id="SSF52047">
    <property type="entry name" value="RNI-like"/>
    <property type="match status" value="1"/>
</dbReference>
<evidence type="ECO:0000256" key="12">
    <source>
        <dbReference type="ARBA" id="ARBA00023303"/>
    </source>
</evidence>
<dbReference type="SMART" id="SM00365">
    <property type="entry name" value="LRR_SD22"/>
    <property type="match status" value="3"/>
</dbReference>
<evidence type="ECO:0000256" key="2">
    <source>
        <dbReference type="ARBA" id="ARBA00010471"/>
    </source>
</evidence>
<keyword evidence="3" id="KW-0813">Transport</keyword>
<keyword evidence="7" id="KW-0677">Repeat</keyword>
<evidence type="ECO:0000256" key="4">
    <source>
        <dbReference type="ARBA" id="ARBA00022475"/>
    </source>
</evidence>
<feature type="region of interest" description="Disordered" evidence="16">
    <location>
        <begin position="198"/>
        <end position="222"/>
    </location>
</feature>
<keyword evidence="6 17" id="KW-0812">Transmembrane</keyword>
<dbReference type="GeneTree" id="ENSGT00940000160703"/>
<keyword evidence="4" id="KW-1003">Cell membrane</keyword>
<evidence type="ECO:0000256" key="15">
    <source>
        <dbReference type="ARBA" id="ARBA00024167"/>
    </source>
</evidence>
<dbReference type="InterPro" id="IPR021040">
    <property type="entry name" value="LRRC8_Pannexin-like"/>
</dbReference>
<keyword evidence="10 17" id="KW-0472">Membrane</keyword>
<dbReference type="PANTHER" id="PTHR48051:SF58">
    <property type="entry name" value="VOLUME-REGULATED ANION CHANNEL SUBUNIT LRRC8E"/>
    <property type="match status" value="1"/>
</dbReference>